<evidence type="ECO:0000313" key="1">
    <source>
        <dbReference type="EMBL" id="MDQ0483184.1"/>
    </source>
</evidence>
<keyword evidence="2" id="KW-1185">Reference proteome</keyword>
<accession>A0ABU0K1G1</accession>
<organism evidence="1 2">
    <name type="scientific">Guptibacillus hwajinpoensis</name>
    <dbReference type="NCBI Taxonomy" id="208199"/>
    <lineage>
        <taxon>Bacteria</taxon>
        <taxon>Bacillati</taxon>
        <taxon>Bacillota</taxon>
        <taxon>Bacilli</taxon>
        <taxon>Bacillales</taxon>
        <taxon>Guptibacillaceae</taxon>
        <taxon>Guptibacillus</taxon>
    </lineage>
</organism>
<sequence>MLKERRTVSLSGSLLLTNVWGFERNEVDHIKDEGDYVRKNTKEQGLKEIK</sequence>
<gene>
    <name evidence="1" type="ORF">QO000_002156</name>
</gene>
<evidence type="ECO:0000313" key="2">
    <source>
        <dbReference type="Proteomes" id="UP001226720"/>
    </source>
</evidence>
<comment type="caution">
    <text evidence="1">The sequence shown here is derived from an EMBL/GenBank/DDBJ whole genome shotgun (WGS) entry which is preliminary data.</text>
</comment>
<dbReference type="GeneID" id="301326879"/>
<protein>
    <submittedName>
        <fullName evidence="1">Uncharacterized protein</fullName>
    </submittedName>
</protein>
<dbReference type="EMBL" id="JAUSWM010000003">
    <property type="protein sequence ID" value="MDQ0483184.1"/>
    <property type="molecule type" value="Genomic_DNA"/>
</dbReference>
<dbReference type="Proteomes" id="UP001226720">
    <property type="component" value="Unassembled WGS sequence"/>
</dbReference>
<dbReference type="RefSeq" id="WP_161797322.1">
    <property type="nucleotide sequence ID" value="NZ_JAQRMZ010000003.1"/>
</dbReference>
<reference evidence="1" key="1">
    <citation type="submission" date="2023-07" db="EMBL/GenBank/DDBJ databases">
        <title>Genomic Encyclopedia of Type Strains, Phase IV (KMG-IV): sequencing the most valuable type-strain genomes for metagenomic binning, comparative biology and taxonomic classification.</title>
        <authorList>
            <person name="Goeker M."/>
        </authorList>
    </citation>
    <scope>NUCLEOTIDE SEQUENCE [LARGE SCALE GENOMIC DNA]</scope>
    <source>
        <strain evidence="1">JSM 076093</strain>
    </source>
</reference>
<name>A0ABU0K1G1_9BACL</name>
<proteinExistence type="predicted"/>